<dbReference type="Proteomes" id="UP001153332">
    <property type="component" value="Unassembled WGS sequence"/>
</dbReference>
<comment type="caution">
    <text evidence="1">The sequence shown here is derived from an EMBL/GenBank/DDBJ whole genome shotgun (WGS) entry which is preliminary data.</text>
</comment>
<protein>
    <submittedName>
        <fullName evidence="1">Uncharacterized protein</fullName>
    </submittedName>
</protein>
<evidence type="ECO:0000313" key="2">
    <source>
        <dbReference type="Proteomes" id="UP001153332"/>
    </source>
</evidence>
<gene>
    <name evidence="1" type="ORF">O1611_g7002</name>
</gene>
<reference evidence="1" key="1">
    <citation type="submission" date="2022-12" db="EMBL/GenBank/DDBJ databases">
        <title>Genome Sequence of Lasiodiplodia mahajangana.</title>
        <authorList>
            <person name="Buettner E."/>
        </authorList>
    </citation>
    <scope>NUCLEOTIDE SEQUENCE</scope>
    <source>
        <strain evidence="1">VT137</strain>
    </source>
</reference>
<accession>A0ACC2JGK0</accession>
<organism evidence="1 2">
    <name type="scientific">Lasiodiplodia mahajangana</name>
    <dbReference type="NCBI Taxonomy" id="1108764"/>
    <lineage>
        <taxon>Eukaryota</taxon>
        <taxon>Fungi</taxon>
        <taxon>Dikarya</taxon>
        <taxon>Ascomycota</taxon>
        <taxon>Pezizomycotina</taxon>
        <taxon>Dothideomycetes</taxon>
        <taxon>Dothideomycetes incertae sedis</taxon>
        <taxon>Botryosphaeriales</taxon>
        <taxon>Botryosphaeriaceae</taxon>
        <taxon>Lasiodiplodia</taxon>
    </lineage>
</organism>
<name>A0ACC2JGK0_9PEZI</name>
<keyword evidence="2" id="KW-1185">Reference proteome</keyword>
<dbReference type="EMBL" id="JAPUUL010001768">
    <property type="protein sequence ID" value="KAJ8126636.1"/>
    <property type="molecule type" value="Genomic_DNA"/>
</dbReference>
<proteinExistence type="predicted"/>
<sequence length="720" mass="80522">MTQTSSMGKKTENEHSGSGNQSVLSKVDKLRELIGSTLVVVGDQSSGKSSVLENLTGFAFPRAQELCTRYATQITCRREPVKSISVSIIPNANAGPAEQTRLKRFHRTCEKLTSETLAQLFRDANEAMGIGGSAKATSLDGSPLTAFSEHILKIEKTGPEEEHFTVIDVPGITTESDIGLVMNMVKGYMKEERTIILAIIPSNVDPATQEILKLAKKADPTMTRTMAVLTKPDLAIEPAMQQIAIDHVLGKRGELTLGYYIVKNRGPSDSDKSLKEGQVMEQGFFASAPWSALSSTGRAGIKCLRDRVKELLISLIKEEFPKLKNDVNRELKNLQTQRTNMGPSRNNDQTQRIYLSKASESFQSLVRDALDGNYIRNKFFSDHQHRLITRVVTENESYAEVMTKNGHMRAFAESESNGDGAGKRGPSRTLRMERGAVVSACAEIQDILCESDRDVSISDESGDIMSYIDDVYKSSRGQELGTFAQTILGTTFKEQSQKWESITLDHVSRVIRHVHVFISEALKDACPEKKVREALWNEYLLDELRKSYQRAMDHAKFLLGIERDNRPITVNHYFNDNLQKVGAKRLSQAMGKLSTIATSLNGKPTESGFFIHMSQLNNLAVNMANSTYTLECIHDILWSYYKVSLKRFIDVICQQAVQYYLLQGKCSPLEIFSMDMVLNLNEEELDTIAGEDASVRQRREKLDREITSLEDALKVLKGSR</sequence>
<evidence type="ECO:0000313" key="1">
    <source>
        <dbReference type="EMBL" id="KAJ8126636.1"/>
    </source>
</evidence>